<dbReference type="InterPro" id="IPR027417">
    <property type="entry name" value="P-loop_NTPase"/>
</dbReference>
<dbReference type="InterPro" id="IPR010372">
    <property type="entry name" value="DNA_pol3_delta_N"/>
</dbReference>
<dbReference type="NCBIfam" id="TIGR01128">
    <property type="entry name" value="holA"/>
    <property type="match status" value="1"/>
</dbReference>
<dbReference type="EC" id="2.7.7.7" evidence="1"/>
<dbReference type="PANTHER" id="PTHR34388:SF1">
    <property type="entry name" value="DNA POLYMERASE III SUBUNIT DELTA"/>
    <property type="match status" value="1"/>
</dbReference>
<dbReference type="InterPro" id="IPR005790">
    <property type="entry name" value="DNA_polIII_delta"/>
</dbReference>
<dbReference type="GO" id="GO:0006261">
    <property type="term" value="P:DNA-templated DNA replication"/>
    <property type="evidence" value="ECO:0007669"/>
    <property type="project" value="TreeGrafter"/>
</dbReference>
<dbReference type="eggNOG" id="COG1466">
    <property type="taxonomic scope" value="Bacteria"/>
</dbReference>
<dbReference type="GO" id="GO:0003887">
    <property type="term" value="F:DNA-directed DNA polymerase activity"/>
    <property type="evidence" value="ECO:0007669"/>
    <property type="project" value="UniProtKB-KW"/>
</dbReference>
<dbReference type="Gene3D" id="3.40.50.300">
    <property type="entry name" value="P-loop containing nucleotide triphosphate hydrolases"/>
    <property type="match status" value="1"/>
</dbReference>
<dbReference type="AlphaFoldDB" id="D4S0I2"/>
<feature type="domain" description="DNA polymerase III delta subunit-like C-terminal" evidence="10">
    <location>
        <begin position="202"/>
        <end position="322"/>
    </location>
</feature>
<dbReference type="RefSeq" id="WP_005603287.1">
    <property type="nucleotide sequence ID" value="NZ_GG663524.1"/>
</dbReference>
<accession>D4S0I2</accession>
<reference evidence="11 12" key="1">
    <citation type="submission" date="2010-02" db="EMBL/GenBank/DDBJ databases">
        <authorList>
            <person name="Weinstock G."/>
            <person name="Sodergren E."/>
            <person name="Clifton S."/>
            <person name="Fulton L."/>
            <person name="Fulton B."/>
            <person name="Courtney L."/>
            <person name="Fronick C."/>
            <person name="Harrison M."/>
            <person name="Strong C."/>
            <person name="Farmer C."/>
            <person name="Delahaunty K."/>
            <person name="Markovic C."/>
            <person name="Hall O."/>
            <person name="Minx P."/>
            <person name="Tomlinson C."/>
            <person name="Mitreva M."/>
            <person name="Nelson J."/>
            <person name="Hou S."/>
            <person name="Wollam A."/>
            <person name="Pepin K.H."/>
            <person name="Johnson M."/>
            <person name="Bhonagiri V."/>
            <person name="Zhang X."/>
            <person name="Suruliraj S."/>
            <person name="Warren W."/>
            <person name="Chinwalla A."/>
            <person name="Mardis E.R."/>
            <person name="Wilson R.K."/>
        </authorList>
    </citation>
    <scope>NUCLEOTIDE SEQUENCE [LARGE SCALE GENOMIC DNA]</scope>
    <source>
        <strain evidence="11 12">DSM 2876</strain>
    </source>
</reference>
<name>D4S0I2_9FIRM</name>
<evidence type="ECO:0000256" key="6">
    <source>
        <dbReference type="ARBA" id="ARBA00022932"/>
    </source>
</evidence>
<dbReference type="GO" id="GO:0009360">
    <property type="term" value="C:DNA polymerase III complex"/>
    <property type="evidence" value="ECO:0007669"/>
    <property type="project" value="InterPro"/>
</dbReference>
<evidence type="ECO:0000256" key="3">
    <source>
        <dbReference type="ARBA" id="ARBA00022679"/>
    </source>
</evidence>
<dbReference type="InterPro" id="IPR048466">
    <property type="entry name" value="DNA_pol3_delta-like_C"/>
</dbReference>
<comment type="similarity">
    <text evidence="7">Belongs to the DNA polymerase HolA subunit family.</text>
</comment>
<organism evidence="11 12">
    <name type="scientific">Eshraghiella crossota DSM 2876</name>
    <dbReference type="NCBI Taxonomy" id="511680"/>
    <lineage>
        <taxon>Bacteria</taxon>
        <taxon>Bacillati</taxon>
        <taxon>Bacillota</taxon>
        <taxon>Clostridia</taxon>
        <taxon>Lachnospirales</taxon>
        <taxon>Lachnospiraceae</taxon>
        <taxon>Eshraghiella</taxon>
    </lineage>
</organism>
<comment type="caution">
    <text evidence="11">The sequence shown here is derived from an EMBL/GenBank/DDBJ whole genome shotgun (WGS) entry which is preliminary data.</text>
</comment>
<dbReference type="STRING" id="45851.BHV86_09755"/>
<evidence type="ECO:0000256" key="7">
    <source>
        <dbReference type="ARBA" id="ARBA00034754"/>
    </source>
</evidence>
<dbReference type="GeneID" id="98918173"/>
<dbReference type="PANTHER" id="PTHR34388">
    <property type="entry name" value="DNA POLYMERASE III SUBUNIT DELTA"/>
    <property type="match status" value="1"/>
</dbReference>
<comment type="catalytic activity">
    <reaction evidence="8">
        <text>DNA(n) + a 2'-deoxyribonucleoside 5'-triphosphate = DNA(n+1) + diphosphate</text>
        <dbReference type="Rhea" id="RHEA:22508"/>
        <dbReference type="Rhea" id="RHEA-COMP:17339"/>
        <dbReference type="Rhea" id="RHEA-COMP:17340"/>
        <dbReference type="ChEBI" id="CHEBI:33019"/>
        <dbReference type="ChEBI" id="CHEBI:61560"/>
        <dbReference type="ChEBI" id="CHEBI:173112"/>
        <dbReference type="EC" id="2.7.7.7"/>
    </reaction>
</comment>
<evidence type="ECO:0000313" key="12">
    <source>
        <dbReference type="Proteomes" id="UP000006238"/>
    </source>
</evidence>
<evidence type="ECO:0000313" key="11">
    <source>
        <dbReference type="EMBL" id="EFF68330.1"/>
    </source>
</evidence>
<dbReference type="GO" id="GO:0003677">
    <property type="term" value="F:DNA binding"/>
    <property type="evidence" value="ECO:0007669"/>
    <property type="project" value="InterPro"/>
</dbReference>
<dbReference type="SUPFAM" id="SSF52540">
    <property type="entry name" value="P-loop containing nucleoside triphosphate hydrolases"/>
    <property type="match status" value="1"/>
</dbReference>
<keyword evidence="12" id="KW-1185">Reference proteome</keyword>
<dbReference type="InterPro" id="IPR008921">
    <property type="entry name" value="DNA_pol3_clamp-load_cplx_C"/>
</dbReference>
<dbReference type="Gene3D" id="1.10.8.60">
    <property type="match status" value="1"/>
</dbReference>
<evidence type="ECO:0000256" key="8">
    <source>
        <dbReference type="ARBA" id="ARBA00049244"/>
    </source>
</evidence>
<evidence type="ECO:0000256" key="4">
    <source>
        <dbReference type="ARBA" id="ARBA00022695"/>
    </source>
</evidence>
<evidence type="ECO:0000256" key="5">
    <source>
        <dbReference type="ARBA" id="ARBA00022705"/>
    </source>
</evidence>
<evidence type="ECO:0000256" key="2">
    <source>
        <dbReference type="ARBA" id="ARBA00017703"/>
    </source>
</evidence>
<dbReference type="EMBL" id="ABWN01000030">
    <property type="protein sequence ID" value="EFF68330.1"/>
    <property type="molecule type" value="Genomic_DNA"/>
</dbReference>
<dbReference type="Pfam" id="PF06144">
    <property type="entry name" value="DNA_pol3_delta"/>
    <property type="match status" value="1"/>
</dbReference>
<keyword evidence="3 11" id="KW-0808">Transferase</keyword>
<dbReference type="Gene3D" id="1.20.272.10">
    <property type="match status" value="1"/>
</dbReference>
<feature type="domain" description="DNA polymerase III delta N-terminal" evidence="9">
    <location>
        <begin position="17"/>
        <end position="128"/>
    </location>
</feature>
<sequence length="326" mass="37602">MKHILDNIKKNEFEHAYLIYGEEDYLKNFYKNKLKEAICGDDTMNFSYYGGKDIDIKDFIDTSQTMPFFSERRLILVEGSGLFKKSSTEVAEAVDIAPESTYFVFVEDEVDKRNKLFKIISEKGYVCEMKEQKEAELMTWGVRIFAAADKRITKSNMAYFLSKTGSDMNNIKNEADKLIDYAKDSEEITKEDIDAVCIVQIQDKVFDMVEALAMRDRDKVLRLYSDLLELKEPPMKILAIMGKQFATLYGVKCMMDNNSPQGEIADKLGIRPFFISKYISQAKGFTSKELECGMKEIAEYDYMVKSGHMEDTYAVELIIMKYGRTL</sequence>
<dbReference type="HOGENOM" id="CLU_044694_2_2_9"/>
<keyword evidence="4 11" id="KW-0548">Nucleotidyltransferase</keyword>
<evidence type="ECO:0000259" key="10">
    <source>
        <dbReference type="Pfam" id="PF21694"/>
    </source>
</evidence>
<dbReference type="Proteomes" id="UP000006238">
    <property type="component" value="Unassembled WGS sequence"/>
</dbReference>
<protein>
    <recommendedName>
        <fullName evidence="2">DNA polymerase III subunit delta</fullName>
        <ecNumber evidence="1">2.7.7.7</ecNumber>
    </recommendedName>
</protein>
<evidence type="ECO:0000259" key="9">
    <source>
        <dbReference type="Pfam" id="PF06144"/>
    </source>
</evidence>
<keyword evidence="5" id="KW-0235">DNA replication</keyword>
<keyword evidence="6" id="KW-0239">DNA-directed DNA polymerase</keyword>
<dbReference type="Pfam" id="PF21694">
    <property type="entry name" value="DNA_pol3_delta_C"/>
    <property type="match status" value="1"/>
</dbReference>
<dbReference type="SUPFAM" id="SSF48019">
    <property type="entry name" value="post-AAA+ oligomerization domain-like"/>
    <property type="match status" value="1"/>
</dbReference>
<evidence type="ECO:0000256" key="1">
    <source>
        <dbReference type="ARBA" id="ARBA00012417"/>
    </source>
</evidence>
<proteinExistence type="inferred from homology"/>
<gene>
    <name evidence="11" type="primary">holA</name>
    <name evidence="11" type="ORF">BUTYVIB_01601</name>
</gene>